<dbReference type="SUPFAM" id="SSF52499">
    <property type="entry name" value="Isochorismatase-like hydrolases"/>
    <property type="match status" value="1"/>
</dbReference>
<dbReference type="AlphaFoldDB" id="A0A9P8HZI0"/>
<dbReference type="OrthoDB" id="10021397at2759"/>
<dbReference type="InterPro" id="IPR036380">
    <property type="entry name" value="Isochorismatase-like_sf"/>
</dbReference>
<sequence length="785" mass="83956">MGPPTATEKESGFSDTSTPTPPDTDNSNGNNDKSNNDVLEPTTTNEKSHALRITPSHPSTITDLPDDQYPHGLKLISIIIALCLSVFLVALDQTIISTAIPRITDHFGSIGDIGWYGSAYFLTTTALQPTFGRVYKVFNVKTTFLTVIGLFELGSLICGAAPTSKALVIGRAIAGIGVGGIFSGALVILALPIGAVSILVILFILKVPRVDNAEGKSIKERILDLDLIGASILIPTIICLLLALQWGGTTYPWKNSRIIGLLVGAWVMACIFIYSQLRLGDAATLPPRILSQRSVCAGAVYAVMFGAGFFVLMFYLPLYFQSVKGSSATKSGIQVLPLLLATVISSVVTGGLITAMGYYTPIIIVSTAVFCIGAGFISTFSTHTSFARWFGYQVLAGAGIGVGFQAPMLAVQTVLPLEDVPVGTAIAMFFQTLGGALFISIGQTVFQNGLVRGTHTFVPDIDPKLLLNAGATQIRNVLAKAGKLDELPGAIEAYMVGLRDSYRVTIACTAVAFVAACFLEWKSVKDGEAKRLGQEGGEPAIAVTRTMDDHPVMTPIQFRPALLVIDLQEDFCPPNGSLAVAGGRDTVPIINDLLDLPFTLKIATKDFHPPDHISFASNHEAPNNQPFTSTVKITNPYNPSEVRETCLWPIHCVQGTPGADLLPELHVDGLDHIIEKGQDKRVEMYSAFTDIFGNSSVTSNGLSEILTATAITHVFLVGLAMDYCVKWSAIDARKAGFVTYVVREGTKAVDPGDGGWDATQKEFENLGVSIISATGPEVDRVRRRQ</sequence>
<dbReference type="PANTHER" id="PTHR23501">
    <property type="entry name" value="MAJOR FACILITATOR SUPERFAMILY"/>
    <property type="match status" value="1"/>
</dbReference>
<feature type="transmembrane region" description="Helical" evidence="7">
    <location>
        <begin position="225"/>
        <end position="246"/>
    </location>
</feature>
<feature type="transmembrane region" description="Helical" evidence="7">
    <location>
        <begin position="173"/>
        <end position="205"/>
    </location>
</feature>
<reference evidence="9" key="1">
    <citation type="submission" date="2021-03" db="EMBL/GenBank/DDBJ databases">
        <title>Comparative genomics and phylogenomic investigation of the class Geoglossomycetes provide insights into ecological specialization and systematics.</title>
        <authorList>
            <person name="Melie T."/>
            <person name="Pirro S."/>
            <person name="Miller A.N."/>
            <person name="Quandt A."/>
        </authorList>
    </citation>
    <scope>NUCLEOTIDE SEQUENCE</scope>
    <source>
        <strain evidence="9">GBOQ0MN5Z8</strain>
    </source>
</reference>
<dbReference type="GO" id="GO:0005886">
    <property type="term" value="C:plasma membrane"/>
    <property type="evidence" value="ECO:0007669"/>
    <property type="project" value="TreeGrafter"/>
</dbReference>
<name>A0A9P8HZI0_9PEZI</name>
<feature type="transmembrane region" description="Helical" evidence="7">
    <location>
        <begin position="258"/>
        <end position="277"/>
    </location>
</feature>
<feature type="transmembrane region" description="Helical" evidence="7">
    <location>
        <begin position="142"/>
        <end position="161"/>
    </location>
</feature>
<dbReference type="EMBL" id="JAGHQL010000250">
    <property type="protein sequence ID" value="KAH0535975.1"/>
    <property type="molecule type" value="Genomic_DNA"/>
</dbReference>
<dbReference type="Gene3D" id="1.20.1250.20">
    <property type="entry name" value="MFS general substrate transporter like domains"/>
    <property type="match status" value="2"/>
</dbReference>
<dbReference type="Proteomes" id="UP000698800">
    <property type="component" value="Unassembled WGS sequence"/>
</dbReference>
<feature type="transmembrane region" description="Helical" evidence="7">
    <location>
        <begin position="72"/>
        <end position="91"/>
    </location>
</feature>
<dbReference type="FunFam" id="1.20.1250.20:FF:000196">
    <property type="entry name" value="MFS toxin efflux pump (AflT)"/>
    <property type="match status" value="1"/>
</dbReference>
<feature type="transmembrane region" description="Helical" evidence="7">
    <location>
        <begin position="389"/>
        <end position="410"/>
    </location>
</feature>
<feature type="transmembrane region" description="Helical" evidence="7">
    <location>
        <begin position="422"/>
        <end position="442"/>
    </location>
</feature>
<keyword evidence="4 7" id="KW-1133">Transmembrane helix</keyword>
<evidence type="ECO:0000256" key="3">
    <source>
        <dbReference type="ARBA" id="ARBA00022692"/>
    </source>
</evidence>
<feature type="transmembrane region" description="Helical" evidence="7">
    <location>
        <begin position="332"/>
        <end position="352"/>
    </location>
</feature>
<comment type="caution">
    <text evidence="9">The sequence shown here is derived from an EMBL/GenBank/DDBJ whole genome shotgun (WGS) entry which is preliminary data.</text>
</comment>
<feature type="compositionally biased region" description="Low complexity" evidence="6">
    <location>
        <begin position="14"/>
        <end position="37"/>
    </location>
</feature>
<protein>
    <recommendedName>
        <fullName evidence="8">Major facilitator superfamily (MFS) profile domain-containing protein</fullName>
    </recommendedName>
</protein>
<dbReference type="GO" id="GO:0022857">
    <property type="term" value="F:transmembrane transporter activity"/>
    <property type="evidence" value="ECO:0007669"/>
    <property type="project" value="InterPro"/>
</dbReference>
<feature type="domain" description="Major facilitator superfamily (MFS) profile" evidence="8">
    <location>
        <begin position="78"/>
        <end position="524"/>
    </location>
</feature>
<gene>
    <name evidence="9" type="ORF">FGG08_007132</name>
</gene>
<dbReference type="InterPro" id="IPR036259">
    <property type="entry name" value="MFS_trans_sf"/>
</dbReference>
<dbReference type="CDD" id="cd01011">
    <property type="entry name" value="nicotinamidase"/>
    <property type="match status" value="1"/>
</dbReference>
<dbReference type="Pfam" id="PF07690">
    <property type="entry name" value="MFS_1"/>
    <property type="match status" value="1"/>
</dbReference>
<keyword evidence="5 7" id="KW-0472">Membrane</keyword>
<evidence type="ECO:0000256" key="4">
    <source>
        <dbReference type="ARBA" id="ARBA00022989"/>
    </source>
</evidence>
<proteinExistence type="inferred from homology"/>
<dbReference type="InterPro" id="IPR000868">
    <property type="entry name" value="Isochorismatase-like_dom"/>
</dbReference>
<comment type="subcellular location">
    <subcellularLocation>
        <location evidence="1">Membrane</location>
        <topology evidence="1">Multi-pass membrane protein</topology>
    </subcellularLocation>
</comment>
<evidence type="ECO:0000256" key="7">
    <source>
        <dbReference type="SAM" id="Phobius"/>
    </source>
</evidence>
<evidence type="ECO:0000256" key="1">
    <source>
        <dbReference type="ARBA" id="ARBA00004141"/>
    </source>
</evidence>
<accession>A0A9P8HZI0</accession>
<keyword evidence="3 7" id="KW-0812">Transmembrane</keyword>
<dbReference type="SUPFAM" id="SSF103473">
    <property type="entry name" value="MFS general substrate transporter"/>
    <property type="match status" value="1"/>
</dbReference>
<keyword evidence="10" id="KW-1185">Reference proteome</keyword>
<dbReference type="PANTHER" id="PTHR23501:SF198">
    <property type="entry name" value="AZOLE RESISTANCE PROTEIN 1-RELATED"/>
    <property type="match status" value="1"/>
</dbReference>
<evidence type="ECO:0000259" key="8">
    <source>
        <dbReference type="PROSITE" id="PS50850"/>
    </source>
</evidence>
<dbReference type="Pfam" id="PF00857">
    <property type="entry name" value="Isochorismatase"/>
    <property type="match status" value="1"/>
</dbReference>
<dbReference type="CDD" id="cd17502">
    <property type="entry name" value="MFS_Azr1_MDR_like"/>
    <property type="match status" value="1"/>
</dbReference>
<dbReference type="InterPro" id="IPR020846">
    <property type="entry name" value="MFS_dom"/>
</dbReference>
<evidence type="ECO:0000256" key="6">
    <source>
        <dbReference type="SAM" id="MobiDB-lite"/>
    </source>
</evidence>
<dbReference type="PROSITE" id="PS50850">
    <property type="entry name" value="MFS"/>
    <property type="match status" value="1"/>
</dbReference>
<feature type="transmembrane region" description="Helical" evidence="7">
    <location>
        <begin position="358"/>
        <end position="377"/>
    </location>
</feature>
<evidence type="ECO:0000313" key="9">
    <source>
        <dbReference type="EMBL" id="KAH0535975.1"/>
    </source>
</evidence>
<feature type="region of interest" description="Disordered" evidence="6">
    <location>
        <begin position="1"/>
        <end position="63"/>
    </location>
</feature>
<organism evidence="9 10">
    <name type="scientific">Glutinoglossum americanum</name>
    <dbReference type="NCBI Taxonomy" id="1670608"/>
    <lineage>
        <taxon>Eukaryota</taxon>
        <taxon>Fungi</taxon>
        <taxon>Dikarya</taxon>
        <taxon>Ascomycota</taxon>
        <taxon>Pezizomycotina</taxon>
        <taxon>Geoglossomycetes</taxon>
        <taxon>Geoglossales</taxon>
        <taxon>Geoglossaceae</taxon>
        <taxon>Glutinoglossum</taxon>
    </lineage>
</organism>
<comment type="similarity">
    <text evidence="2">Belongs to the isochorismatase family.</text>
</comment>
<evidence type="ECO:0000256" key="5">
    <source>
        <dbReference type="ARBA" id="ARBA00023136"/>
    </source>
</evidence>
<evidence type="ECO:0000256" key="2">
    <source>
        <dbReference type="ARBA" id="ARBA00006336"/>
    </source>
</evidence>
<evidence type="ECO:0000313" key="10">
    <source>
        <dbReference type="Proteomes" id="UP000698800"/>
    </source>
</evidence>
<dbReference type="InterPro" id="IPR011701">
    <property type="entry name" value="MFS"/>
</dbReference>
<dbReference type="Gene3D" id="3.40.50.850">
    <property type="entry name" value="Isochorismatase-like"/>
    <property type="match status" value="1"/>
</dbReference>
<feature type="transmembrane region" description="Helical" evidence="7">
    <location>
        <begin position="297"/>
        <end position="320"/>
    </location>
</feature>